<dbReference type="OrthoDB" id="982075at2"/>
<evidence type="ECO:0000313" key="1">
    <source>
        <dbReference type="EMBL" id="RZS94860.1"/>
    </source>
</evidence>
<gene>
    <name evidence="1" type="ORF">BC751_0371</name>
</gene>
<accession>A0A4Q7P5Y0</accession>
<name>A0A4Q7P5Y0_9BACT</name>
<sequence>MERDFILTQKEHIGVLYFPKEEVLDSEMDREARKAALNRALSLGNLEQIKVQIYFTDSEKSYLVDTTIWGLTEERVILKQGITIPINRIISVSL</sequence>
<comment type="caution">
    <text evidence="1">The sequence shown here is derived from an EMBL/GenBank/DDBJ whole genome shotgun (WGS) entry which is preliminary data.</text>
</comment>
<keyword evidence="2" id="KW-1185">Reference proteome</keyword>
<protein>
    <recommendedName>
        <fullName evidence="3">YolD-like protein</fullName>
    </recommendedName>
</protein>
<reference evidence="1 2" key="1">
    <citation type="submission" date="2019-02" db="EMBL/GenBank/DDBJ databases">
        <title>Genomic Encyclopedia of Archaeal and Bacterial Type Strains, Phase II (KMG-II): from individual species to whole genera.</title>
        <authorList>
            <person name="Goeker M."/>
        </authorList>
    </citation>
    <scope>NUCLEOTIDE SEQUENCE [LARGE SCALE GENOMIC DNA]</scope>
    <source>
        <strain evidence="1 2">DSM 21411</strain>
    </source>
</reference>
<dbReference type="RefSeq" id="WP_130274056.1">
    <property type="nucleotide sequence ID" value="NZ_SGXG01000001.1"/>
</dbReference>
<organism evidence="1 2">
    <name type="scientific">Cecembia calidifontis</name>
    <dbReference type="NCBI Taxonomy" id="1187080"/>
    <lineage>
        <taxon>Bacteria</taxon>
        <taxon>Pseudomonadati</taxon>
        <taxon>Bacteroidota</taxon>
        <taxon>Cytophagia</taxon>
        <taxon>Cytophagales</taxon>
        <taxon>Cyclobacteriaceae</taxon>
        <taxon>Cecembia</taxon>
    </lineage>
</organism>
<evidence type="ECO:0008006" key="3">
    <source>
        <dbReference type="Google" id="ProtNLM"/>
    </source>
</evidence>
<dbReference type="EMBL" id="SGXG01000001">
    <property type="protein sequence ID" value="RZS94860.1"/>
    <property type="molecule type" value="Genomic_DNA"/>
</dbReference>
<dbReference type="AlphaFoldDB" id="A0A4Q7P5Y0"/>
<evidence type="ECO:0000313" key="2">
    <source>
        <dbReference type="Proteomes" id="UP000292209"/>
    </source>
</evidence>
<dbReference type="Proteomes" id="UP000292209">
    <property type="component" value="Unassembled WGS sequence"/>
</dbReference>
<proteinExistence type="predicted"/>